<protein>
    <recommendedName>
        <fullName evidence="2">Lipocalin-like domain-containing protein</fullName>
    </recommendedName>
</protein>
<dbReference type="RefSeq" id="WP_146380966.1">
    <property type="nucleotide sequence ID" value="NZ_VOEJ01000002.1"/>
</dbReference>
<dbReference type="AlphaFoldDB" id="A0A563UGV3"/>
<dbReference type="PROSITE" id="PS51257">
    <property type="entry name" value="PROKAR_LIPOPROTEIN"/>
    <property type="match status" value="1"/>
</dbReference>
<comment type="caution">
    <text evidence="3">The sequence shown here is derived from an EMBL/GenBank/DDBJ whole genome shotgun (WGS) entry which is preliminary data.</text>
</comment>
<keyword evidence="1" id="KW-0732">Signal</keyword>
<feature type="signal peptide" evidence="1">
    <location>
        <begin position="1"/>
        <end position="20"/>
    </location>
</feature>
<dbReference type="EMBL" id="VOEJ01000002">
    <property type="protein sequence ID" value="TWR30508.1"/>
    <property type="molecule type" value="Genomic_DNA"/>
</dbReference>
<dbReference type="Proteomes" id="UP000320042">
    <property type="component" value="Unassembled WGS sequence"/>
</dbReference>
<feature type="chain" id="PRO_5021900419" description="Lipocalin-like domain-containing protein" evidence="1">
    <location>
        <begin position="21"/>
        <end position="150"/>
    </location>
</feature>
<gene>
    <name evidence="3" type="ORF">FPZ43_06090</name>
</gene>
<proteinExistence type="predicted"/>
<evidence type="ECO:0000256" key="1">
    <source>
        <dbReference type="SAM" id="SignalP"/>
    </source>
</evidence>
<name>A0A563UGV3_9SPHI</name>
<sequence length="150" mass="16535">MKNKLNLNLLLLVFVGVIVASCSKNDSNTPTPSPAPAAISIVGNWKFAKDTLVQYNTNGSVSSVDATGPSDGFLNLKADGSYIAREDLNTTENQTGTYTVSGNQFTMYEPRYDSKVTFTIKTLNEHNLVLFTEQFGTPGRRSTYIEYFTR</sequence>
<dbReference type="InterPro" id="IPR024311">
    <property type="entry name" value="Lipocalin-like"/>
</dbReference>
<accession>A0A563UGV3</accession>
<organism evidence="3 4">
    <name type="scientific">Mucilaginibacter pallidiroseus</name>
    <dbReference type="NCBI Taxonomy" id="2599295"/>
    <lineage>
        <taxon>Bacteria</taxon>
        <taxon>Pseudomonadati</taxon>
        <taxon>Bacteroidota</taxon>
        <taxon>Sphingobacteriia</taxon>
        <taxon>Sphingobacteriales</taxon>
        <taxon>Sphingobacteriaceae</taxon>
        <taxon>Mucilaginibacter</taxon>
    </lineage>
</organism>
<keyword evidence="4" id="KW-1185">Reference proteome</keyword>
<reference evidence="3 4" key="1">
    <citation type="submission" date="2019-07" db="EMBL/GenBank/DDBJ databases">
        <authorList>
            <person name="Kim J."/>
        </authorList>
    </citation>
    <scope>NUCLEOTIDE SEQUENCE [LARGE SCALE GENOMIC DNA]</scope>
    <source>
        <strain evidence="4">dk17</strain>
    </source>
</reference>
<dbReference type="Pfam" id="PF13648">
    <property type="entry name" value="Lipocalin_4"/>
    <property type="match status" value="1"/>
</dbReference>
<evidence type="ECO:0000313" key="4">
    <source>
        <dbReference type="Proteomes" id="UP000320042"/>
    </source>
</evidence>
<evidence type="ECO:0000313" key="3">
    <source>
        <dbReference type="EMBL" id="TWR30508.1"/>
    </source>
</evidence>
<evidence type="ECO:0000259" key="2">
    <source>
        <dbReference type="Pfam" id="PF13648"/>
    </source>
</evidence>
<feature type="domain" description="Lipocalin-like" evidence="2">
    <location>
        <begin position="41"/>
        <end position="130"/>
    </location>
</feature>